<dbReference type="Proteomes" id="UP000255417">
    <property type="component" value="Unassembled WGS sequence"/>
</dbReference>
<keyword evidence="6" id="KW-0472">Membrane</keyword>
<gene>
    <name evidence="7" type="primary">tagF_1</name>
    <name evidence="7" type="ORF">NCTC12872_01424</name>
</gene>
<dbReference type="PANTHER" id="PTHR37316:SF3">
    <property type="entry name" value="TEICHOIC ACID GLYCEROL-PHOSPHATE TRANSFERASE"/>
    <property type="match status" value="1"/>
</dbReference>
<dbReference type="EMBL" id="UGTA01000001">
    <property type="protein sequence ID" value="SUB59439.1"/>
    <property type="molecule type" value="Genomic_DNA"/>
</dbReference>
<accession>A0A379CBC0</accession>
<dbReference type="GO" id="GO:0047355">
    <property type="term" value="F:CDP-glycerol glycerophosphotransferase activity"/>
    <property type="evidence" value="ECO:0007669"/>
    <property type="project" value="UniProtKB-EC"/>
</dbReference>
<dbReference type="Gene3D" id="3.40.50.11820">
    <property type="match status" value="1"/>
</dbReference>
<keyword evidence="3" id="KW-1003">Cell membrane</keyword>
<evidence type="ECO:0000256" key="4">
    <source>
        <dbReference type="ARBA" id="ARBA00022679"/>
    </source>
</evidence>
<dbReference type="PANTHER" id="PTHR37316">
    <property type="entry name" value="TEICHOIC ACID GLYCEROL-PHOSPHATE PRIMASE"/>
    <property type="match status" value="1"/>
</dbReference>
<name>A0A379CBC0_9PAST</name>
<keyword evidence="4 7" id="KW-0808">Transferase</keyword>
<keyword evidence="8" id="KW-1185">Reference proteome</keyword>
<comment type="similarity">
    <text evidence="2">Belongs to the CDP-glycerol glycerophosphotransferase family.</text>
</comment>
<dbReference type="Pfam" id="PF04464">
    <property type="entry name" value="Glyphos_transf"/>
    <property type="match status" value="1"/>
</dbReference>
<protein>
    <submittedName>
        <fullName evidence="7">CDP-glycerol:poly(Glycerophosphate) glycerophosphotransferase</fullName>
        <ecNumber evidence="7">2.7.8.12</ecNumber>
    </submittedName>
</protein>
<sequence>MQFSHNSKYLFLYFIKYKKEFETSFVIDDDSLRNKLIAQYGNYFISSKGLKNKLYILSAKTWITSSFETPIGGCFHKFRRNVFHLGHGSPLKNIGLLEENIFLFKKVYYSIIKYNFSYFFSVSDVFHKTWQNSLHLKNNQILLSGQSRNDVRLHFNQLELEKKYLESGYKHILYAPTWRPYGDTELCPFKDLDLNILNDFLLDNKIKIHLRLHPCFDDQEINSLLTLTNISILDSNELPDINELLFSFDLLITDYSSIYIDFLMTEKPVLFLPYDIDVYEKYVGFSIDYYKYTPGPKPECMQDFMIDILKLLNSDFYKKERLLVNELLNPILNNQSDGNAEIILSKLV</sequence>
<proteinExistence type="inferred from homology"/>
<dbReference type="Gene3D" id="3.40.50.12580">
    <property type="match status" value="1"/>
</dbReference>
<evidence type="ECO:0000313" key="7">
    <source>
        <dbReference type="EMBL" id="SUB59439.1"/>
    </source>
</evidence>
<evidence type="ECO:0000256" key="1">
    <source>
        <dbReference type="ARBA" id="ARBA00004202"/>
    </source>
</evidence>
<dbReference type="InterPro" id="IPR043148">
    <property type="entry name" value="TagF_C"/>
</dbReference>
<keyword evidence="5" id="KW-0777">Teichoic acid biosynthesis</keyword>
<dbReference type="SUPFAM" id="SSF53756">
    <property type="entry name" value="UDP-Glycosyltransferase/glycogen phosphorylase"/>
    <property type="match status" value="1"/>
</dbReference>
<dbReference type="EC" id="2.7.8.12" evidence="7"/>
<evidence type="ECO:0000256" key="2">
    <source>
        <dbReference type="ARBA" id="ARBA00010488"/>
    </source>
</evidence>
<dbReference type="InterPro" id="IPR043149">
    <property type="entry name" value="TagF_N"/>
</dbReference>
<comment type="subcellular location">
    <subcellularLocation>
        <location evidence="1">Cell membrane</location>
        <topology evidence="1">Peripheral membrane protein</topology>
    </subcellularLocation>
</comment>
<dbReference type="InterPro" id="IPR051612">
    <property type="entry name" value="Teichoic_Acid_Biosynth"/>
</dbReference>
<dbReference type="AlphaFoldDB" id="A0A379CBC0"/>
<dbReference type="InterPro" id="IPR007554">
    <property type="entry name" value="Glycerophosphate_synth"/>
</dbReference>
<dbReference type="GO" id="GO:0005886">
    <property type="term" value="C:plasma membrane"/>
    <property type="evidence" value="ECO:0007669"/>
    <property type="project" value="UniProtKB-SubCell"/>
</dbReference>
<evidence type="ECO:0000313" key="8">
    <source>
        <dbReference type="Proteomes" id="UP000255417"/>
    </source>
</evidence>
<dbReference type="GO" id="GO:0019350">
    <property type="term" value="P:teichoic acid biosynthetic process"/>
    <property type="evidence" value="ECO:0007669"/>
    <property type="project" value="UniProtKB-KW"/>
</dbReference>
<reference evidence="7 8" key="1">
    <citation type="submission" date="2018-06" db="EMBL/GenBank/DDBJ databases">
        <authorList>
            <consortium name="Pathogen Informatics"/>
            <person name="Doyle S."/>
        </authorList>
    </citation>
    <scope>NUCLEOTIDE SEQUENCE [LARGE SCALE GENOMIC DNA]</scope>
    <source>
        <strain evidence="7 8">NCTC12872</strain>
    </source>
</reference>
<evidence type="ECO:0000256" key="5">
    <source>
        <dbReference type="ARBA" id="ARBA00022944"/>
    </source>
</evidence>
<evidence type="ECO:0000256" key="6">
    <source>
        <dbReference type="ARBA" id="ARBA00023136"/>
    </source>
</evidence>
<evidence type="ECO:0000256" key="3">
    <source>
        <dbReference type="ARBA" id="ARBA00022475"/>
    </source>
</evidence>
<organism evidence="7 8">
    <name type="scientific">Phocoenobacter uteri</name>
    <dbReference type="NCBI Taxonomy" id="146806"/>
    <lineage>
        <taxon>Bacteria</taxon>
        <taxon>Pseudomonadati</taxon>
        <taxon>Pseudomonadota</taxon>
        <taxon>Gammaproteobacteria</taxon>
        <taxon>Pasteurellales</taxon>
        <taxon>Pasteurellaceae</taxon>
        <taxon>Phocoenobacter</taxon>
    </lineage>
</organism>